<dbReference type="GO" id="GO:0030170">
    <property type="term" value="F:pyridoxal phosphate binding"/>
    <property type="evidence" value="ECO:0007669"/>
    <property type="project" value="InterPro"/>
</dbReference>
<evidence type="ECO:0000256" key="1">
    <source>
        <dbReference type="ARBA" id="ARBA00001933"/>
    </source>
</evidence>
<evidence type="ECO:0000256" key="2">
    <source>
        <dbReference type="ARBA" id="ARBA00007441"/>
    </source>
</evidence>
<dbReference type="InterPro" id="IPR015421">
    <property type="entry name" value="PyrdxlP-dep_Trfase_major"/>
</dbReference>
<evidence type="ECO:0000256" key="4">
    <source>
        <dbReference type="ARBA" id="ARBA00022576"/>
    </source>
</evidence>
<dbReference type="PANTHER" id="PTHR11879:SF22">
    <property type="entry name" value="ASPARTATE AMINOTRANSFERASE, MITOCHONDRIAL"/>
    <property type="match status" value="1"/>
</dbReference>
<dbReference type="Gene3D" id="3.40.640.10">
    <property type="entry name" value="Type I PLP-dependent aspartate aminotransferase-like (Major domain)"/>
    <property type="match status" value="1"/>
</dbReference>
<dbReference type="Pfam" id="PF00155">
    <property type="entry name" value="Aminotran_1_2"/>
    <property type="match status" value="1"/>
</dbReference>
<protein>
    <recommendedName>
        <fullName evidence="7">Aminotransferase class I/classII large domain-containing protein</fullName>
    </recommendedName>
</protein>
<name>G8JWK8_ERECY</name>
<dbReference type="GeneID" id="11472648"/>
<sequence>MKHGWRPSFVASIVRSYYHTLSRIPNALPDKILGLTEVFNKDTNPQKVNLTVGIYRDDLGLVTNFKSVVQAQSILSADMGISGDWSYLPIAGCPEYSTSVMDFLFKESVPQAKSYLESDKISFVQSLSGTGALAIATRFLTSFISKVIWVPDPSWGNHMNIFDNNGFKEVRVYKYYKDGSIDIDGWLDQLRQAKSEFGSRYPHCILLQACCHNPTGVDPTRTQWKKALEVINELGLIPVIDMAYQGLESGDLIEDAYLLRMCLEHNWRNGLYICQSFAKNMGLYSERIGSLSVIHPMDESNTKAKADSQLKRIVRGVYSSPPSYGSRIATLVLNNPTLKAQWFEDVKKMTDRLWSVRVMLYERLKWDTLIDRTTQHGMFYYSGFSPKQVDILRRHHSIYLTQDGRISLAGINRSNIDHVAQSFLSVSRCRLA</sequence>
<keyword evidence="4" id="KW-0032">Aminotransferase</keyword>
<dbReference type="CDD" id="cd00609">
    <property type="entry name" value="AAT_like"/>
    <property type="match status" value="1"/>
</dbReference>
<dbReference type="PANTHER" id="PTHR11879">
    <property type="entry name" value="ASPARTATE AMINOTRANSFERASE"/>
    <property type="match status" value="1"/>
</dbReference>
<feature type="domain" description="Aminotransferase class I/classII large" evidence="7">
    <location>
        <begin position="46"/>
        <end position="422"/>
    </location>
</feature>
<comment type="cofactor">
    <cofactor evidence="1">
        <name>pyridoxal 5'-phosphate</name>
        <dbReference type="ChEBI" id="CHEBI:597326"/>
    </cofactor>
</comment>
<gene>
    <name evidence="8" type="ordered locus">Ecym_7397</name>
</gene>
<evidence type="ECO:0000313" key="9">
    <source>
        <dbReference type="Proteomes" id="UP000006790"/>
    </source>
</evidence>
<reference evidence="9" key="1">
    <citation type="journal article" date="2012" name="G3 (Bethesda)">
        <title>Pichia sorbitophila, an interspecies yeast hybrid reveals early steps of genome resolution following polyploidization.</title>
        <authorList>
            <person name="Leh Louis V."/>
            <person name="Despons L."/>
            <person name="Friedrich A."/>
            <person name="Martin T."/>
            <person name="Durrens P."/>
            <person name="Casaregola S."/>
            <person name="Neuveglise C."/>
            <person name="Fairhead C."/>
            <person name="Marck C."/>
            <person name="Cruz J.A."/>
            <person name="Straub M.L."/>
            <person name="Kugler V."/>
            <person name="Sacerdot C."/>
            <person name="Uzunov Z."/>
            <person name="Thierry A."/>
            <person name="Weiss S."/>
            <person name="Bleykasten C."/>
            <person name="De Montigny J."/>
            <person name="Jacques N."/>
            <person name="Jung P."/>
            <person name="Lemaire M."/>
            <person name="Mallet S."/>
            <person name="Morel G."/>
            <person name="Richard G.F."/>
            <person name="Sarkar A."/>
            <person name="Savel G."/>
            <person name="Schacherer J."/>
            <person name="Seret M.L."/>
            <person name="Talla E."/>
            <person name="Samson G."/>
            <person name="Jubin C."/>
            <person name="Poulain J."/>
            <person name="Vacherie B."/>
            <person name="Barbe V."/>
            <person name="Pelletier E."/>
            <person name="Sherman D.J."/>
            <person name="Westhof E."/>
            <person name="Weissenbach J."/>
            <person name="Baret P.V."/>
            <person name="Wincker P."/>
            <person name="Gaillardin C."/>
            <person name="Dujon B."/>
            <person name="Souciet J.L."/>
        </authorList>
    </citation>
    <scope>NUCLEOTIDE SEQUENCE [LARGE SCALE GENOMIC DNA]</scope>
    <source>
        <strain evidence="9">CBS 270.75 / DBVPG 7215 / KCTC 17166 / NRRL Y-17582</strain>
    </source>
</reference>
<dbReference type="GO" id="GO:0006533">
    <property type="term" value="P:L-aspartate catabolic process"/>
    <property type="evidence" value="ECO:0007669"/>
    <property type="project" value="TreeGrafter"/>
</dbReference>
<keyword evidence="9" id="KW-1185">Reference proteome</keyword>
<dbReference type="OMA" id="VIDMAYQ"/>
<dbReference type="Proteomes" id="UP000006790">
    <property type="component" value="Chromosome 7"/>
</dbReference>
<evidence type="ECO:0000256" key="3">
    <source>
        <dbReference type="ARBA" id="ARBA00011738"/>
    </source>
</evidence>
<comment type="similarity">
    <text evidence="2">Belongs to the class-I pyridoxal-phosphate-dependent aminotransferase family.</text>
</comment>
<organism evidence="8 9">
    <name type="scientific">Eremothecium cymbalariae (strain CBS 270.75 / DBVPG 7215 / KCTC 17166 / NRRL Y-17582)</name>
    <name type="common">Yeast</name>
    <dbReference type="NCBI Taxonomy" id="931890"/>
    <lineage>
        <taxon>Eukaryota</taxon>
        <taxon>Fungi</taxon>
        <taxon>Dikarya</taxon>
        <taxon>Ascomycota</taxon>
        <taxon>Saccharomycotina</taxon>
        <taxon>Saccharomycetes</taxon>
        <taxon>Saccharomycetales</taxon>
        <taxon>Saccharomycetaceae</taxon>
        <taxon>Eremothecium</taxon>
    </lineage>
</organism>
<dbReference type="InterPro" id="IPR004839">
    <property type="entry name" value="Aminotransferase_I/II_large"/>
</dbReference>
<dbReference type="FunFam" id="3.40.640.10:FF:000066">
    <property type="entry name" value="Aspartate aminotransferase"/>
    <property type="match status" value="1"/>
</dbReference>
<dbReference type="InterPro" id="IPR015422">
    <property type="entry name" value="PyrdxlP-dep_Trfase_small"/>
</dbReference>
<dbReference type="InParanoid" id="G8JWK8"/>
<dbReference type="FunCoup" id="G8JWK8">
    <property type="interactions" value="219"/>
</dbReference>
<dbReference type="HOGENOM" id="CLU_032440_0_0_1"/>
<dbReference type="GO" id="GO:0004069">
    <property type="term" value="F:L-aspartate:2-oxoglutarate aminotransferase activity"/>
    <property type="evidence" value="ECO:0007669"/>
    <property type="project" value="UniProtKB-EC"/>
</dbReference>
<comment type="subunit">
    <text evidence="3">Homodimer.</text>
</comment>
<evidence type="ECO:0000259" key="7">
    <source>
        <dbReference type="Pfam" id="PF00155"/>
    </source>
</evidence>
<proteinExistence type="inferred from homology"/>
<dbReference type="eggNOG" id="KOG1411">
    <property type="taxonomic scope" value="Eukaryota"/>
</dbReference>
<dbReference type="GO" id="GO:0005739">
    <property type="term" value="C:mitochondrion"/>
    <property type="evidence" value="ECO:0007669"/>
    <property type="project" value="EnsemblFungi"/>
</dbReference>
<keyword evidence="5" id="KW-0808">Transferase</keyword>
<evidence type="ECO:0000256" key="6">
    <source>
        <dbReference type="ARBA" id="ARBA00022898"/>
    </source>
</evidence>
<dbReference type="EMBL" id="CP002503">
    <property type="protein sequence ID" value="AET41223.1"/>
    <property type="molecule type" value="Genomic_DNA"/>
</dbReference>
<dbReference type="InterPro" id="IPR000796">
    <property type="entry name" value="Asp_trans"/>
</dbReference>
<evidence type="ECO:0000313" key="8">
    <source>
        <dbReference type="EMBL" id="AET41223.1"/>
    </source>
</evidence>
<dbReference type="KEGG" id="erc:Ecym_7397"/>
<dbReference type="InterPro" id="IPR015424">
    <property type="entry name" value="PyrdxlP-dep_Trfase"/>
</dbReference>
<dbReference type="Gene3D" id="3.90.1150.10">
    <property type="entry name" value="Aspartate Aminotransferase, domain 1"/>
    <property type="match status" value="1"/>
</dbReference>
<dbReference type="STRING" id="931890.G8JWK8"/>
<keyword evidence="6" id="KW-0663">Pyridoxal phosphate</keyword>
<dbReference type="RefSeq" id="XP_003648040.1">
    <property type="nucleotide sequence ID" value="XM_003647992.1"/>
</dbReference>
<evidence type="ECO:0000256" key="5">
    <source>
        <dbReference type="ARBA" id="ARBA00022679"/>
    </source>
</evidence>
<dbReference type="PRINTS" id="PR00799">
    <property type="entry name" value="TRANSAMINASE"/>
</dbReference>
<accession>G8JWK8</accession>
<dbReference type="OrthoDB" id="6752799at2759"/>
<dbReference type="AlphaFoldDB" id="G8JWK8"/>
<dbReference type="SUPFAM" id="SSF53383">
    <property type="entry name" value="PLP-dependent transferases"/>
    <property type="match status" value="1"/>
</dbReference>